<accession>A0A4Z0BDV9</accession>
<organism evidence="1 2">
    <name type="scientific">Ramlibacter rhizophilus</name>
    <dbReference type="NCBI Taxonomy" id="1781167"/>
    <lineage>
        <taxon>Bacteria</taxon>
        <taxon>Pseudomonadati</taxon>
        <taxon>Pseudomonadota</taxon>
        <taxon>Betaproteobacteria</taxon>
        <taxon>Burkholderiales</taxon>
        <taxon>Comamonadaceae</taxon>
        <taxon>Ramlibacter</taxon>
    </lineage>
</organism>
<dbReference type="EMBL" id="SMLL01000007">
    <property type="protein sequence ID" value="TFY97496.1"/>
    <property type="molecule type" value="Genomic_DNA"/>
</dbReference>
<keyword evidence="2" id="KW-1185">Reference proteome</keyword>
<dbReference type="AlphaFoldDB" id="A0A4Z0BDV9"/>
<reference evidence="1 2" key="1">
    <citation type="submission" date="2019-03" db="EMBL/GenBank/DDBJ databases">
        <title>Ramlibacter rhizophilus CCTCC AB2015357, whole genome shotgun sequence.</title>
        <authorList>
            <person name="Zhang X."/>
            <person name="Feng G."/>
            <person name="Zhu H."/>
        </authorList>
    </citation>
    <scope>NUCLEOTIDE SEQUENCE [LARGE SCALE GENOMIC DNA]</scope>
    <source>
        <strain evidence="1 2">CCTCC AB2015357</strain>
    </source>
</reference>
<protein>
    <submittedName>
        <fullName evidence="1">Uncharacterized protein</fullName>
    </submittedName>
</protein>
<name>A0A4Z0BDV9_9BURK</name>
<dbReference type="Proteomes" id="UP000297564">
    <property type="component" value="Unassembled WGS sequence"/>
</dbReference>
<comment type="caution">
    <text evidence="1">The sequence shown here is derived from an EMBL/GenBank/DDBJ whole genome shotgun (WGS) entry which is preliminary data.</text>
</comment>
<evidence type="ECO:0000313" key="2">
    <source>
        <dbReference type="Proteomes" id="UP000297564"/>
    </source>
</evidence>
<evidence type="ECO:0000313" key="1">
    <source>
        <dbReference type="EMBL" id="TFY97496.1"/>
    </source>
</evidence>
<gene>
    <name evidence="1" type="ORF">EZ242_18415</name>
</gene>
<proteinExistence type="predicted"/>
<sequence length="76" mass="8069">MNALLERTPIELRATTVTDFLANAASTPGLTLPGIRIGSDDDLRRMLELMRASPAVEKAIAEHIAKTGTAAAAQRP</sequence>